<dbReference type="PANTHER" id="PTHR24243:SF208">
    <property type="entry name" value="PYROKININ-1 RECEPTOR"/>
    <property type="match status" value="1"/>
</dbReference>
<feature type="transmembrane region" description="Helical" evidence="9">
    <location>
        <begin position="80"/>
        <end position="100"/>
    </location>
</feature>
<reference evidence="12 13" key="1">
    <citation type="submission" date="2018-04" db="EMBL/GenBank/DDBJ databases">
        <title>The genome of golden apple snail Pomacea canaliculata provides insight into stress tolerance and invasive adaptation.</title>
        <authorList>
            <person name="Liu C."/>
            <person name="Liu B."/>
            <person name="Ren Y."/>
            <person name="Zhang Y."/>
            <person name="Wang H."/>
            <person name="Li S."/>
            <person name="Jiang F."/>
            <person name="Yin L."/>
            <person name="Zhang G."/>
            <person name="Qian W."/>
            <person name="Fan W."/>
        </authorList>
    </citation>
    <scope>NUCLEOTIDE SEQUENCE [LARGE SCALE GENOMIC DNA]</scope>
    <source>
        <strain evidence="12">SZHN2017</strain>
        <tissue evidence="12">Muscle</tissue>
    </source>
</reference>
<keyword evidence="7 8" id="KW-0807">Transducer</keyword>
<feature type="transmembrane region" description="Helical" evidence="9">
    <location>
        <begin position="130"/>
        <end position="159"/>
    </location>
</feature>
<keyword evidence="13" id="KW-1185">Reference proteome</keyword>
<keyword evidence="5 9" id="KW-0472">Membrane</keyword>
<protein>
    <recommendedName>
        <fullName evidence="11">G-protein coupled receptors family 1 profile domain-containing protein</fullName>
    </recommendedName>
</protein>
<dbReference type="OrthoDB" id="5969463at2759"/>
<sequence length="354" mass="39224">MLPVLAWLDLTNLMLAMPTLLAITVNDQSPHFTAACGFTTFVALVTGFSSAVFLVVIAADRFRKLCQTHKRQIQLPLARSLSTACILLGLALSIPGLWVFGRNTVTFTGDVHPVSISYCFVRNDANSTLLISWIVILGVLFMAISTSLLVLYGFTVLALRKNFRRVSMARRPSQASISSKRVSRKHAKVFIAVTVVFFASYAPYLVTVVLSVTNTSGRFDMGAVAKAFFDFAKLIPLLSNTANPAIYSLTSQRFRQECSKLFTHLPCRQMLSVQRKDSTTVSELSNHSEITYVNTQNKAKSTNEHNAVETDDVIKATFLEPSSLDAPVFTDWLTSRSHNATLHGPSFRPYMRPK</sequence>
<feature type="transmembrane region" description="Helical" evidence="9">
    <location>
        <begin position="32"/>
        <end position="59"/>
    </location>
</feature>
<dbReference type="InterPro" id="IPR017452">
    <property type="entry name" value="GPCR_Rhodpsn_7TM"/>
</dbReference>
<comment type="similarity">
    <text evidence="8">Belongs to the G-protein coupled receptor 1 family.</text>
</comment>
<comment type="subcellular location">
    <subcellularLocation>
        <location evidence="1">Membrane</location>
        <topology evidence="1">Multi-pass membrane protein</topology>
    </subcellularLocation>
</comment>
<evidence type="ECO:0000259" key="11">
    <source>
        <dbReference type="PROSITE" id="PS50262"/>
    </source>
</evidence>
<evidence type="ECO:0000256" key="5">
    <source>
        <dbReference type="ARBA" id="ARBA00023136"/>
    </source>
</evidence>
<dbReference type="EMBL" id="PZQS01000012">
    <property type="protein sequence ID" value="PVD21263.1"/>
    <property type="molecule type" value="Genomic_DNA"/>
</dbReference>
<dbReference type="GO" id="GO:0004930">
    <property type="term" value="F:G protein-coupled receptor activity"/>
    <property type="evidence" value="ECO:0007669"/>
    <property type="project" value="UniProtKB-KW"/>
</dbReference>
<dbReference type="Gene3D" id="1.20.1070.10">
    <property type="entry name" value="Rhodopsin 7-helix transmembrane proteins"/>
    <property type="match status" value="1"/>
</dbReference>
<dbReference type="SUPFAM" id="SSF81321">
    <property type="entry name" value="Family A G protein-coupled receptor-like"/>
    <property type="match status" value="1"/>
</dbReference>
<dbReference type="Pfam" id="PF00001">
    <property type="entry name" value="7tm_1"/>
    <property type="match status" value="1"/>
</dbReference>
<evidence type="ECO:0000313" key="13">
    <source>
        <dbReference type="Proteomes" id="UP000245119"/>
    </source>
</evidence>
<keyword evidence="10" id="KW-0732">Signal</keyword>
<dbReference type="AlphaFoldDB" id="A0A2T7NJB7"/>
<evidence type="ECO:0000256" key="4">
    <source>
        <dbReference type="ARBA" id="ARBA00023040"/>
    </source>
</evidence>
<keyword evidence="4 8" id="KW-0297">G-protein coupled receptor</keyword>
<dbReference type="CDD" id="cd00637">
    <property type="entry name" value="7tm_classA_rhodopsin-like"/>
    <property type="match status" value="1"/>
</dbReference>
<evidence type="ECO:0000256" key="3">
    <source>
        <dbReference type="ARBA" id="ARBA00022989"/>
    </source>
</evidence>
<dbReference type="Proteomes" id="UP000245119">
    <property type="component" value="Linkage Group LG12"/>
</dbReference>
<dbReference type="GO" id="GO:0016020">
    <property type="term" value="C:membrane"/>
    <property type="evidence" value="ECO:0007669"/>
    <property type="project" value="UniProtKB-SubCell"/>
</dbReference>
<gene>
    <name evidence="12" type="ORF">C0Q70_19434</name>
</gene>
<evidence type="ECO:0000256" key="7">
    <source>
        <dbReference type="ARBA" id="ARBA00023224"/>
    </source>
</evidence>
<evidence type="ECO:0000256" key="9">
    <source>
        <dbReference type="SAM" id="Phobius"/>
    </source>
</evidence>
<dbReference type="InterPro" id="IPR000276">
    <property type="entry name" value="GPCR_Rhodpsn"/>
</dbReference>
<feature type="transmembrane region" description="Helical" evidence="9">
    <location>
        <begin position="189"/>
        <end position="212"/>
    </location>
</feature>
<evidence type="ECO:0000256" key="6">
    <source>
        <dbReference type="ARBA" id="ARBA00023170"/>
    </source>
</evidence>
<evidence type="ECO:0000256" key="1">
    <source>
        <dbReference type="ARBA" id="ARBA00004141"/>
    </source>
</evidence>
<accession>A0A2T7NJB7</accession>
<keyword evidence="3 9" id="KW-1133">Transmembrane helix</keyword>
<feature type="domain" description="G-protein coupled receptors family 1 profile" evidence="11">
    <location>
        <begin position="1"/>
        <end position="247"/>
    </location>
</feature>
<evidence type="ECO:0000256" key="8">
    <source>
        <dbReference type="RuleBase" id="RU000688"/>
    </source>
</evidence>
<comment type="caution">
    <text evidence="12">The sequence shown here is derived from an EMBL/GenBank/DDBJ whole genome shotgun (WGS) entry which is preliminary data.</text>
</comment>
<dbReference type="PROSITE" id="PS50262">
    <property type="entry name" value="G_PROTEIN_RECEP_F1_2"/>
    <property type="match status" value="1"/>
</dbReference>
<evidence type="ECO:0000256" key="2">
    <source>
        <dbReference type="ARBA" id="ARBA00022692"/>
    </source>
</evidence>
<feature type="chain" id="PRO_5015570179" description="G-protein coupled receptors family 1 profile domain-containing protein" evidence="10">
    <location>
        <begin position="23"/>
        <end position="354"/>
    </location>
</feature>
<keyword evidence="2 8" id="KW-0812">Transmembrane</keyword>
<organism evidence="12 13">
    <name type="scientific">Pomacea canaliculata</name>
    <name type="common">Golden apple snail</name>
    <dbReference type="NCBI Taxonomy" id="400727"/>
    <lineage>
        <taxon>Eukaryota</taxon>
        <taxon>Metazoa</taxon>
        <taxon>Spiralia</taxon>
        <taxon>Lophotrochozoa</taxon>
        <taxon>Mollusca</taxon>
        <taxon>Gastropoda</taxon>
        <taxon>Caenogastropoda</taxon>
        <taxon>Architaenioglossa</taxon>
        <taxon>Ampullarioidea</taxon>
        <taxon>Ampullariidae</taxon>
        <taxon>Pomacea</taxon>
    </lineage>
</organism>
<feature type="signal peptide" evidence="10">
    <location>
        <begin position="1"/>
        <end position="22"/>
    </location>
</feature>
<dbReference type="PROSITE" id="PS00237">
    <property type="entry name" value="G_PROTEIN_RECEP_F1_1"/>
    <property type="match status" value="1"/>
</dbReference>
<dbReference type="PANTHER" id="PTHR24243">
    <property type="entry name" value="G-PROTEIN COUPLED RECEPTOR"/>
    <property type="match status" value="1"/>
</dbReference>
<dbReference type="PRINTS" id="PR00237">
    <property type="entry name" value="GPCRRHODOPSN"/>
</dbReference>
<keyword evidence="6 8" id="KW-0675">Receptor</keyword>
<evidence type="ECO:0000256" key="10">
    <source>
        <dbReference type="SAM" id="SignalP"/>
    </source>
</evidence>
<evidence type="ECO:0000313" key="12">
    <source>
        <dbReference type="EMBL" id="PVD21263.1"/>
    </source>
</evidence>
<proteinExistence type="inferred from homology"/>
<name>A0A2T7NJB7_POMCA</name>